<keyword evidence="3" id="KW-1185">Reference proteome</keyword>
<name>A0ABP8N554_9BACT</name>
<reference evidence="3" key="1">
    <citation type="journal article" date="2019" name="Int. J. Syst. Evol. Microbiol.">
        <title>The Global Catalogue of Microorganisms (GCM) 10K type strain sequencing project: providing services to taxonomists for standard genome sequencing and annotation.</title>
        <authorList>
            <consortium name="The Broad Institute Genomics Platform"/>
            <consortium name="The Broad Institute Genome Sequencing Center for Infectious Disease"/>
            <person name="Wu L."/>
            <person name="Ma J."/>
        </authorList>
    </citation>
    <scope>NUCLEOTIDE SEQUENCE [LARGE SCALE GENOMIC DNA]</scope>
    <source>
        <strain evidence="3">JCM 32105</strain>
    </source>
</reference>
<dbReference type="InterPro" id="IPR025250">
    <property type="entry name" value="DUF4199"/>
</dbReference>
<feature type="transmembrane region" description="Helical" evidence="1">
    <location>
        <begin position="37"/>
        <end position="55"/>
    </location>
</feature>
<keyword evidence="1" id="KW-1133">Transmembrane helix</keyword>
<dbReference type="Pfam" id="PF13858">
    <property type="entry name" value="DUF4199"/>
    <property type="match status" value="1"/>
</dbReference>
<evidence type="ECO:0000313" key="3">
    <source>
        <dbReference type="Proteomes" id="UP001500067"/>
    </source>
</evidence>
<dbReference type="Proteomes" id="UP001500067">
    <property type="component" value="Unassembled WGS sequence"/>
</dbReference>
<accession>A0ABP8N554</accession>
<dbReference type="RefSeq" id="WP_345077290.1">
    <property type="nucleotide sequence ID" value="NZ_BAABFA010000004.1"/>
</dbReference>
<feature type="transmembrane region" description="Helical" evidence="1">
    <location>
        <begin position="141"/>
        <end position="166"/>
    </location>
</feature>
<keyword evidence="1" id="KW-0812">Transmembrane</keyword>
<proteinExistence type="predicted"/>
<organism evidence="2 3">
    <name type="scientific">Nemorincola caseinilytica</name>
    <dbReference type="NCBI Taxonomy" id="2054315"/>
    <lineage>
        <taxon>Bacteria</taxon>
        <taxon>Pseudomonadati</taxon>
        <taxon>Bacteroidota</taxon>
        <taxon>Chitinophagia</taxon>
        <taxon>Chitinophagales</taxon>
        <taxon>Chitinophagaceae</taxon>
        <taxon>Nemorincola</taxon>
    </lineage>
</organism>
<protein>
    <submittedName>
        <fullName evidence="2">DUF4199 domain-containing protein</fullName>
    </submittedName>
</protein>
<dbReference type="EMBL" id="BAABFA010000004">
    <property type="protein sequence ID" value="GAA4460180.1"/>
    <property type="molecule type" value="Genomic_DNA"/>
</dbReference>
<feature type="transmembrane region" description="Helical" evidence="1">
    <location>
        <begin position="75"/>
        <end position="98"/>
    </location>
</feature>
<comment type="caution">
    <text evidence="2">The sequence shown here is derived from an EMBL/GenBank/DDBJ whole genome shotgun (WGS) entry which is preliminary data.</text>
</comment>
<sequence length="178" mass="19621">MKKIVITAGLISGVIASTIMGISMSMCASDPGYEGSMLIGYASMVLAFSLIFVAVKNYRDKQNGGVVSFGKALSIGLLIAFIASTMYVLTWAIMYNYFLPDFMDKYTHHMVERAQQSGDQKKIAETMAQIQEWKDGYKNPVYFTLITYAEIFPVGLIVSLIAAAILRKNDKSGKLRTA</sequence>
<evidence type="ECO:0000313" key="2">
    <source>
        <dbReference type="EMBL" id="GAA4460180.1"/>
    </source>
</evidence>
<evidence type="ECO:0000256" key="1">
    <source>
        <dbReference type="SAM" id="Phobius"/>
    </source>
</evidence>
<gene>
    <name evidence="2" type="ORF">GCM10023093_02400</name>
</gene>
<keyword evidence="1" id="KW-0472">Membrane</keyword>